<proteinExistence type="predicted"/>
<dbReference type="GO" id="GO:0004519">
    <property type="term" value="F:endonuclease activity"/>
    <property type="evidence" value="ECO:0007669"/>
    <property type="project" value="InterPro"/>
</dbReference>
<sequence>MNLGSLVKGIPGIISGGLSVKDFSMATSTSEEMAKEILDNFMQNGIGRYEEGQIQFEDSDKLKTSILAISMGAPIDEISRMLDWQDFESLAAEVLEKRDFDVTKNVILKNPRMQIDVIGIKSDVAILIDCKHWNNMTQSALQEAVRKQVIRTKQFVSKHKVRGAIPAIVTLYQHSVQFIDKVPIIPIHQLDSFCDEFYGNLEEMQS</sequence>
<feature type="domain" description="Restriction endonuclease type IV Mrr" evidence="1">
    <location>
        <begin position="81"/>
        <end position="143"/>
    </location>
</feature>
<dbReference type="InterPro" id="IPR011335">
    <property type="entry name" value="Restrct_endonuc-II-like"/>
</dbReference>
<dbReference type="SUPFAM" id="SSF52980">
    <property type="entry name" value="Restriction endonuclease-like"/>
    <property type="match status" value="1"/>
</dbReference>
<evidence type="ECO:0000313" key="2">
    <source>
        <dbReference type="EMBL" id="CUR51467.1"/>
    </source>
</evidence>
<dbReference type="GO" id="GO:0003677">
    <property type="term" value="F:DNA binding"/>
    <property type="evidence" value="ECO:0007669"/>
    <property type="project" value="InterPro"/>
</dbReference>
<protein>
    <recommendedName>
        <fullName evidence="1">Restriction endonuclease type IV Mrr domain-containing protein</fullName>
    </recommendedName>
</protein>
<gene>
    <name evidence="2" type="ORF">NDEV_0702</name>
</gene>
<evidence type="ECO:0000259" key="1">
    <source>
        <dbReference type="Pfam" id="PF04471"/>
    </source>
</evidence>
<reference evidence="3" key="1">
    <citation type="submission" date="2015-10" db="EMBL/GenBank/DDBJ databases">
        <authorList>
            <person name="Lehtovirta-Morley L.E."/>
            <person name="Vieille C."/>
        </authorList>
    </citation>
    <scope>NUCLEOTIDE SEQUENCE [LARGE SCALE GENOMIC DNA]</scope>
</reference>
<keyword evidence="3" id="KW-1185">Reference proteome</keyword>
<organism evidence="2 3">
    <name type="scientific">Nitrosotalea devaniterrae</name>
    <dbReference type="NCBI Taxonomy" id="1078905"/>
    <lineage>
        <taxon>Archaea</taxon>
        <taxon>Nitrososphaerota</taxon>
        <taxon>Nitrososphaeria</taxon>
        <taxon>Nitrosotaleales</taxon>
        <taxon>Nitrosotaleaceae</taxon>
        <taxon>Nitrosotalea</taxon>
    </lineage>
</organism>
<dbReference type="AlphaFoldDB" id="A0A128A2D4"/>
<evidence type="ECO:0000313" key="3">
    <source>
        <dbReference type="Proteomes" id="UP000196239"/>
    </source>
</evidence>
<dbReference type="KEGG" id="ndv:NDEV_0702"/>
<dbReference type="EMBL" id="LN890280">
    <property type="protein sequence ID" value="CUR51467.1"/>
    <property type="molecule type" value="Genomic_DNA"/>
</dbReference>
<dbReference type="InterPro" id="IPR007560">
    <property type="entry name" value="Restrct_endonuc_IV_Mrr"/>
</dbReference>
<name>A0A128A2D4_9ARCH</name>
<dbReference type="GO" id="GO:0009307">
    <property type="term" value="P:DNA restriction-modification system"/>
    <property type="evidence" value="ECO:0007669"/>
    <property type="project" value="InterPro"/>
</dbReference>
<dbReference type="Pfam" id="PF04471">
    <property type="entry name" value="Mrr_cat"/>
    <property type="match status" value="1"/>
</dbReference>
<dbReference type="Proteomes" id="UP000196239">
    <property type="component" value="Chromosome 1"/>
</dbReference>
<accession>A0A128A2D4</accession>